<reference evidence="1" key="2">
    <citation type="submission" date="2023-05" db="EMBL/GenBank/DDBJ databases">
        <authorList>
            <consortium name="Lawrence Berkeley National Laboratory"/>
            <person name="Steindorff A."/>
            <person name="Hensen N."/>
            <person name="Bonometti L."/>
            <person name="Westerberg I."/>
            <person name="Brannstrom I.O."/>
            <person name="Guillou S."/>
            <person name="Cros-Aarteil S."/>
            <person name="Calhoun S."/>
            <person name="Haridas S."/>
            <person name="Kuo A."/>
            <person name="Mondo S."/>
            <person name="Pangilinan J."/>
            <person name="Riley R."/>
            <person name="Labutti K."/>
            <person name="Andreopoulos B."/>
            <person name="Lipzen A."/>
            <person name="Chen C."/>
            <person name="Yanf M."/>
            <person name="Daum C."/>
            <person name="Ng V."/>
            <person name="Clum A."/>
            <person name="Ohm R."/>
            <person name="Martin F."/>
            <person name="Silar P."/>
            <person name="Natvig D."/>
            <person name="Lalanne C."/>
            <person name="Gautier V."/>
            <person name="Ament-Velasquez S.L."/>
            <person name="Kruys A."/>
            <person name="Hutchinson M.I."/>
            <person name="Powell A.J."/>
            <person name="Barry K."/>
            <person name="Miller A.N."/>
            <person name="Grigoriev I.V."/>
            <person name="Debuchy R."/>
            <person name="Gladieux P."/>
            <person name="Thoren M.H."/>
            <person name="Johannesson H."/>
        </authorList>
    </citation>
    <scope>NUCLEOTIDE SEQUENCE</scope>
    <source>
        <strain evidence="1">CBS 103.79</strain>
    </source>
</reference>
<feature type="non-terminal residue" evidence="1">
    <location>
        <position position="1"/>
    </location>
</feature>
<sequence length="145" mass="16671">IELNDEYRVLVEQRLGEMGFPEVTAAYQTLRDAREVEWKKTGPAFSKRHVGMIFVGILRLGSLRSPLRPAKHAEGGGLLSEDALPGRRHRHDWDPLFTGHKCKSLFDYPVDLLLDGRYRARDRECPYDSTCKNRADLLIPRPLQE</sequence>
<name>A0AAN6RRV4_9PEZI</name>
<proteinExistence type="predicted"/>
<organism evidence="1 2">
    <name type="scientific">Staphylotrichum tortipilum</name>
    <dbReference type="NCBI Taxonomy" id="2831512"/>
    <lineage>
        <taxon>Eukaryota</taxon>
        <taxon>Fungi</taxon>
        <taxon>Dikarya</taxon>
        <taxon>Ascomycota</taxon>
        <taxon>Pezizomycotina</taxon>
        <taxon>Sordariomycetes</taxon>
        <taxon>Sordariomycetidae</taxon>
        <taxon>Sordariales</taxon>
        <taxon>Chaetomiaceae</taxon>
        <taxon>Staphylotrichum</taxon>
    </lineage>
</organism>
<dbReference type="AlphaFoldDB" id="A0AAN6RRV4"/>
<keyword evidence="2" id="KW-1185">Reference proteome</keyword>
<dbReference type="EMBL" id="MU855696">
    <property type="protein sequence ID" value="KAK3900198.1"/>
    <property type="molecule type" value="Genomic_DNA"/>
</dbReference>
<protein>
    <submittedName>
        <fullName evidence="1">Uncharacterized protein</fullName>
    </submittedName>
</protein>
<evidence type="ECO:0000313" key="2">
    <source>
        <dbReference type="Proteomes" id="UP001303889"/>
    </source>
</evidence>
<reference evidence="1" key="1">
    <citation type="journal article" date="2023" name="Mol. Phylogenet. Evol.">
        <title>Genome-scale phylogeny and comparative genomics of the fungal order Sordariales.</title>
        <authorList>
            <person name="Hensen N."/>
            <person name="Bonometti L."/>
            <person name="Westerberg I."/>
            <person name="Brannstrom I.O."/>
            <person name="Guillou S."/>
            <person name="Cros-Aarteil S."/>
            <person name="Calhoun S."/>
            <person name="Haridas S."/>
            <person name="Kuo A."/>
            <person name="Mondo S."/>
            <person name="Pangilinan J."/>
            <person name="Riley R."/>
            <person name="LaButti K."/>
            <person name="Andreopoulos B."/>
            <person name="Lipzen A."/>
            <person name="Chen C."/>
            <person name="Yan M."/>
            <person name="Daum C."/>
            <person name="Ng V."/>
            <person name="Clum A."/>
            <person name="Steindorff A."/>
            <person name="Ohm R.A."/>
            <person name="Martin F."/>
            <person name="Silar P."/>
            <person name="Natvig D.O."/>
            <person name="Lalanne C."/>
            <person name="Gautier V."/>
            <person name="Ament-Velasquez S.L."/>
            <person name="Kruys A."/>
            <person name="Hutchinson M.I."/>
            <person name="Powell A.J."/>
            <person name="Barry K."/>
            <person name="Miller A.N."/>
            <person name="Grigoriev I.V."/>
            <person name="Debuchy R."/>
            <person name="Gladieux P."/>
            <person name="Hiltunen Thoren M."/>
            <person name="Johannesson H."/>
        </authorList>
    </citation>
    <scope>NUCLEOTIDE SEQUENCE</scope>
    <source>
        <strain evidence="1">CBS 103.79</strain>
    </source>
</reference>
<accession>A0AAN6RRV4</accession>
<dbReference type="Proteomes" id="UP001303889">
    <property type="component" value="Unassembled WGS sequence"/>
</dbReference>
<evidence type="ECO:0000313" key="1">
    <source>
        <dbReference type="EMBL" id="KAK3900198.1"/>
    </source>
</evidence>
<gene>
    <name evidence="1" type="ORF">C8A05DRAFT_17464</name>
</gene>
<comment type="caution">
    <text evidence="1">The sequence shown here is derived from an EMBL/GenBank/DDBJ whole genome shotgun (WGS) entry which is preliminary data.</text>
</comment>